<feature type="transmembrane region" description="Helical" evidence="1">
    <location>
        <begin position="96"/>
        <end position="114"/>
    </location>
</feature>
<dbReference type="OrthoDB" id="307643at2157"/>
<accession>A0A6B0GKB1</accession>
<feature type="transmembrane region" description="Helical" evidence="1">
    <location>
        <begin position="435"/>
        <end position="454"/>
    </location>
</feature>
<proteinExistence type="predicted"/>
<reference evidence="2 3" key="1">
    <citation type="submission" date="2019-12" db="EMBL/GenBank/DDBJ databases">
        <title>Halocatena pleomorpha gen. nov. sp. nov., an extremely halophilic archaeon of family Halobacteriaceae isolated from saltpan soil.</title>
        <authorList>
            <person name="Pal Y."/>
            <person name="Verma A."/>
            <person name="Krishnamurthi S."/>
            <person name="Kumar P."/>
        </authorList>
    </citation>
    <scope>NUCLEOTIDE SEQUENCE [LARGE SCALE GENOMIC DNA]</scope>
    <source>
        <strain evidence="2 3">JCM 16495</strain>
    </source>
</reference>
<name>A0A6B0GKB1_9EURY</name>
<gene>
    <name evidence="2" type="ORF">GQS65_12870</name>
</gene>
<feature type="transmembrane region" description="Helical" evidence="1">
    <location>
        <begin position="49"/>
        <end position="68"/>
    </location>
</feature>
<keyword evidence="1" id="KW-1133">Transmembrane helix</keyword>
<feature type="transmembrane region" description="Helical" evidence="1">
    <location>
        <begin position="271"/>
        <end position="295"/>
    </location>
</feature>
<evidence type="ECO:0000256" key="1">
    <source>
        <dbReference type="SAM" id="Phobius"/>
    </source>
</evidence>
<keyword evidence="1" id="KW-0812">Transmembrane</keyword>
<feature type="transmembrane region" description="Helical" evidence="1">
    <location>
        <begin position="349"/>
        <end position="373"/>
    </location>
</feature>
<dbReference type="Proteomes" id="UP000451471">
    <property type="component" value="Unassembled WGS sequence"/>
</dbReference>
<keyword evidence="3" id="KW-1185">Reference proteome</keyword>
<feature type="transmembrane region" description="Helical" evidence="1">
    <location>
        <begin position="307"/>
        <end position="328"/>
    </location>
</feature>
<keyword evidence="1" id="KW-0472">Membrane</keyword>
<evidence type="ECO:0000313" key="2">
    <source>
        <dbReference type="EMBL" id="MWG35366.1"/>
    </source>
</evidence>
<sequence length="464" mass="50046">MWRLARRFALFWSAGVLALLTLDSVAASNAAVSLNNAAARNALAVPRWLYLSTGGGTIGASALLASFVTDRQYIEYVHNWAVDVHPTRLVRRGGTAVLRFLGVVALGYVIWSGLTGPQIPTVNGAVILVFAGVRAGLTIISYLIGNPWPLVNPWRTLSTVLPTFDIQYPARVGRWPAVGGFLGLIWIETTTPINNQPALLATVLLGYSILTLTGALVFGRDAWFDNVDPISVMFRFYGSVAPIQRSDDGLSIRPPGFGLPAKRIVDSLDDIAFIIALVWELTFTGFVTTAPGAAFVEALVSLGFPVLGVYLTVFIGGYGLFVGVYLAAAKRTRTFVGTYFTSRALALRFAPPLLAIGAGYHLAHYFGFFISLLPSLQAVITSPLTPPANPIVLTLPGWFEGLNIAFVLLGHLLAIWLAHAIAYETFASRLVAIRSQYSFIAVMIGYTVISLWLISLPTATPAFL</sequence>
<dbReference type="EMBL" id="WSZK01000022">
    <property type="protein sequence ID" value="MWG35366.1"/>
    <property type="molecule type" value="Genomic_DNA"/>
</dbReference>
<protein>
    <submittedName>
        <fullName evidence="2">Uncharacterized protein</fullName>
    </submittedName>
</protein>
<organism evidence="2 3">
    <name type="scientific">Halomarina oriensis</name>
    <dbReference type="NCBI Taxonomy" id="671145"/>
    <lineage>
        <taxon>Archaea</taxon>
        <taxon>Methanobacteriati</taxon>
        <taxon>Methanobacteriota</taxon>
        <taxon>Stenosarchaea group</taxon>
        <taxon>Halobacteria</taxon>
        <taxon>Halobacteriales</taxon>
        <taxon>Natronomonadaceae</taxon>
        <taxon>Halomarina</taxon>
    </lineage>
</organism>
<comment type="caution">
    <text evidence="2">The sequence shown here is derived from an EMBL/GenBank/DDBJ whole genome shotgun (WGS) entry which is preliminary data.</text>
</comment>
<evidence type="ECO:0000313" key="3">
    <source>
        <dbReference type="Proteomes" id="UP000451471"/>
    </source>
</evidence>
<feature type="transmembrane region" description="Helical" evidence="1">
    <location>
        <begin position="402"/>
        <end position="423"/>
    </location>
</feature>
<dbReference type="AlphaFoldDB" id="A0A6B0GKB1"/>
<feature type="transmembrane region" description="Helical" evidence="1">
    <location>
        <begin position="126"/>
        <end position="145"/>
    </location>
</feature>